<organism evidence="3 4">
    <name type="scientific">Halomonas koreensis</name>
    <dbReference type="NCBI Taxonomy" id="245385"/>
    <lineage>
        <taxon>Bacteria</taxon>
        <taxon>Pseudomonadati</taxon>
        <taxon>Pseudomonadota</taxon>
        <taxon>Gammaproteobacteria</taxon>
        <taxon>Oceanospirillales</taxon>
        <taxon>Halomonadaceae</taxon>
        <taxon>Halomonas</taxon>
    </lineage>
</organism>
<feature type="domain" description="Glycosyltransferase subfamily 4-like N-terminal" evidence="2">
    <location>
        <begin position="44"/>
        <end position="208"/>
    </location>
</feature>
<dbReference type="EMBL" id="JARWAK010000002">
    <property type="protein sequence ID" value="MDR5865940.1"/>
    <property type="molecule type" value="Genomic_DNA"/>
</dbReference>
<dbReference type="Pfam" id="PF13579">
    <property type="entry name" value="Glyco_trans_4_4"/>
    <property type="match status" value="1"/>
</dbReference>
<dbReference type="Pfam" id="PF00534">
    <property type="entry name" value="Glycos_transf_1"/>
    <property type="match status" value="1"/>
</dbReference>
<dbReference type="PANTHER" id="PTHR12526">
    <property type="entry name" value="GLYCOSYLTRANSFERASE"/>
    <property type="match status" value="1"/>
</dbReference>
<dbReference type="Proteomes" id="UP001264519">
    <property type="component" value="Unassembled WGS sequence"/>
</dbReference>
<accession>A0ABU1FZ45</accession>
<dbReference type="Gene3D" id="3.40.50.2000">
    <property type="entry name" value="Glycogen Phosphorylase B"/>
    <property type="match status" value="2"/>
</dbReference>
<keyword evidence="4" id="KW-1185">Reference proteome</keyword>
<dbReference type="RefSeq" id="WP_309651537.1">
    <property type="nucleotide sequence ID" value="NZ_JARWAK010000002.1"/>
</dbReference>
<comment type="caution">
    <text evidence="3">The sequence shown here is derived from an EMBL/GenBank/DDBJ whole genome shotgun (WGS) entry which is preliminary data.</text>
</comment>
<evidence type="ECO:0000259" key="2">
    <source>
        <dbReference type="Pfam" id="PF13579"/>
    </source>
</evidence>
<feature type="domain" description="Glycosyl transferase family 1" evidence="1">
    <location>
        <begin position="238"/>
        <end position="398"/>
    </location>
</feature>
<dbReference type="PANTHER" id="PTHR12526:SF636">
    <property type="entry name" value="BLL3647 PROTEIN"/>
    <property type="match status" value="1"/>
</dbReference>
<name>A0ABU1FZ45_9GAMM</name>
<dbReference type="InterPro" id="IPR028098">
    <property type="entry name" value="Glyco_trans_4-like_N"/>
</dbReference>
<gene>
    <name evidence="3" type="ORF">QC818_03925</name>
</gene>
<evidence type="ECO:0000313" key="3">
    <source>
        <dbReference type="EMBL" id="MDR5865940.1"/>
    </source>
</evidence>
<evidence type="ECO:0000259" key="1">
    <source>
        <dbReference type="Pfam" id="PF00534"/>
    </source>
</evidence>
<evidence type="ECO:0000313" key="4">
    <source>
        <dbReference type="Proteomes" id="UP001264519"/>
    </source>
</evidence>
<dbReference type="InterPro" id="IPR001296">
    <property type="entry name" value="Glyco_trans_1"/>
</dbReference>
<sequence>MSSAAMTGVKGQYAGETLAAESVQPRKILAVHRYYWPDTPPYAAMLRRIVAAWQDVGHQVEVLSSQPSYKEGLDNERRPARDSVDGIAVDRMALPNETSRPLVRVVNALRLGAKLLWKAVTRRYDVIMISTAPPVLGGVAAALASRLSGARFIYHCMDIHPEVGKVSGEFANPQVFRVLSKLDQWACRQADPVVVLSQDMANTLRERPAGEQLSIRVLNNFSLPAERPIPDELPFDWPAEAFTVLFAGNVGRFQGLETVVEAMGSLQHRDDIAFVMMGEGVAKSALQERAAELGARIHFVGHQPVEVAKAAMRRADAGFVSLTADIYRYAYPSKTMTYLEQGCPLIVAVEPESELASEVVAGGYGHAIPPGNSAALVELLEKLAEDGDVTSRMKVKAKAKAQQAFSEEVVLAEWGNLLQQEERGKA</sequence>
<dbReference type="CDD" id="cd03794">
    <property type="entry name" value="GT4_WbuB-like"/>
    <property type="match status" value="1"/>
</dbReference>
<proteinExistence type="predicted"/>
<protein>
    <submittedName>
        <fullName evidence="3">Glycosyltransferase family 4 protein</fullName>
    </submittedName>
</protein>
<reference evidence="3 4" key="1">
    <citation type="submission" date="2023-04" db="EMBL/GenBank/DDBJ databases">
        <title>A long-awaited taxogenomic arrangement of the family Halomonadaceae.</title>
        <authorList>
            <person name="De La Haba R."/>
            <person name="Chuvochina M."/>
            <person name="Wittouck S."/>
            <person name="Arahal D.R."/>
            <person name="Sanchez-Porro C."/>
            <person name="Hugenholtz P."/>
            <person name="Ventosa A."/>
        </authorList>
    </citation>
    <scope>NUCLEOTIDE SEQUENCE [LARGE SCALE GENOMIC DNA]</scope>
    <source>
        <strain evidence="3 4">DSM 23530</strain>
    </source>
</reference>
<dbReference type="SUPFAM" id="SSF53756">
    <property type="entry name" value="UDP-Glycosyltransferase/glycogen phosphorylase"/>
    <property type="match status" value="1"/>
</dbReference>